<sequence length="20" mass="2285">MQLLLLVLLPLSQDSKSETR</sequence>
<reference evidence="1" key="2">
    <citation type="journal article" date="2015" name="Data Brief">
        <title>Shoot transcriptome of the giant reed, Arundo donax.</title>
        <authorList>
            <person name="Barrero R.A."/>
            <person name="Guerrero F.D."/>
            <person name="Moolhuijzen P."/>
            <person name="Goolsby J.A."/>
            <person name="Tidwell J."/>
            <person name="Bellgard S.E."/>
            <person name="Bellgard M.I."/>
        </authorList>
    </citation>
    <scope>NUCLEOTIDE SEQUENCE</scope>
    <source>
        <tissue evidence="1">Shoot tissue taken approximately 20 cm above the soil surface</tissue>
    </source>
</reference>
<dbReference type="EMBL" id="GBRH01186558">
    <property type="protein sequence ID" value="JAE11338.1"/>
    <property type="molecule type" value="Transcribed_RNA"/>
</dbReference>
<dbReference type="AlphaFoldDB" id="A0A0A9FSP7"/>
<reference evidence="1" key="1">
    <citation type="submission" date="2014-09" db="EMBL/GenBank/DDBJ databases">
        <authorList>
            <person name="Magalhaes I.L.F."/>
            <person name="Oliveira U."/>
            <person name="Santos F.R."/>
            <person name="Vidigal T.H.D.A."/>
            <person name="Brescovit A.D."/>
            <person name="Santos A.J."/>
        </authorList>
    </citation>
    <scope>NUCLEOTIDE SEQUENCE</scope>
    <source>
        <tissue evidence="1">Shoot tissue taken approximately 20 cm above the soil surface</tissue>
    </source>
</reference>
<proteinExistence type="predicted"/>
<protein>
    <submittedName>
        <fullName evidence="1">Ebe1</fullName>
    </submittedName>
</protein>
<accession>A0A0A9FSP7</accession>
<evidence type="ECO:0000313" key="1">
    <source>
        <dbReference type="EMBL" id="JAE11338.1"/>
    </source>
</evidence>
<name>A0A0A9FSP7_ARUDO</name>
<organism evidence="1">
    <name type="scientific">Arundo donax</name>
    <name type="common">Giant reed</name>
    <name type="synonym">Donax arundinaceus</name>
    <dbReference type="NCBI Taxonomy" id="35708"/>
    <lineage>
        <taxon>Eukaryota</taxon>
        <taxon>Viridiplantae</taxon>
        <taxon>Streptophyta</taxon>
        <taxon>Embryophyta</taxon>
        <taxon>Tracheophyta</taxon>
        <taxon>Spermatophyta</taxon>
        <taxon>Magnoliopsida</taxon>
        <taxon>Liliopsida</taxon>
        <taxon>Poales</taxon>
        <taxon>Poaceae</taxon>
        <taxon>PACMAD clade</taxon>
        <taxon>Arundinoideae</taxon>
        <taxon>Arundineae</taxon>
        <taxon>Arundo</taxon>
    </lineage>
</organism>